<organism evidence="1 2">
    <name type="scientific">Emiliania huxleyi (strain CCMP1516)</name>
    <dbReference type="NCBI Taxonomy" id="280463"/>
    <lineage>
        <taxon>Eukaryota</taxon>
        <taxon>Haptista</taxon>
        <taxon>Haptophyta</taxon>
        <taxon>Prymnesiophyceae</taxon>
        <taxon>Isochrysidales</taxon>
        <taxon>Noelaerhabdaceae</taxon>
        <taxon>Emiliania</taxon>
    </lineage>
</organism>
<proteinExistence type="predicted"/>
<dbReference type="Proteomes" id="UP000013827">
    <property type="component" value="Unassembled WGS sequence"/>
</dbReference>
<dbReference type="EnsemblProtists" id="EOD22808">
    <property type="protein sequence ID" value="EOD22808"/>
    <property type="gene ID" value="EMIHUDRAFT_447678"/>
</dbReference>
<protein>
    <submittedName>
        <fullName evidence="1">Uncharacterized protein</fullName>
    </submittedName>
</protein>
<name>A0A0D3JH23_EMIH1</name>
<accession>A0A0D3JH23</accession>
<evidence type="ECO:0000313" key="2">
    <source>
        <dbReference type="Proteomes" id="UP000013827"/>
    </source>
</evidence>
<dbReference type="RefSeq" id="XP_005775237.1">
    <property type="nucleotide sequence ID" value="XM_005775180.1"/>
</dbReference>
<dbReference type="AlphaFoldDB" id="A0A0D3JH23"/>
<dbReference type="GeneID" id="17268355"/>
<sequence length="284" mass="30210">MLKTQRGTQDLKISPDALRALSLRCRRTARVFWFDWRAQLAAAVDAAEARLSAGRQARGGRMAAEELLDGLQAAVCWRPAELSSSRLSLRFGEHFELAAAIRPGAAPADAVASVDLRSLLPLQPAALDVPQPHLVLLAALFPAVQARLSPALAACGSAAALRALLADATVQLGRLLELADERVVLAVAPMPQGGAALTLRLSYMHARARFSLVLQLDSEAPEAPLRWRIDGWQQAAAHAATATPLQEAAAVVCEQYRCGFGRLLGMLDALDAVFAPKALGAPPR</sequence>
<evidence type="ECO:0000313" key="1">
    <source>
        <dbReference type="EnsemblProtists" id="EOD22808"/>
    </source>
</evidence>
<dbReference type="PaxDb" id="2903-EOD22808"/>
<reference evidence="2" key="1">
    <citation type="journal article" date="2013" name="Nature">
        <title>Pan genome of the phytoplankton Emiliania underpins its global distribution.</title>
        <authorList>
            <person name="Read B.A."/>
            <person name="Kegel J."/>
            <person name="Klute M.J."/>
            <person name="Kuo A."/>
            <person name="Lefebvre S.C."/>
            <person name="Maumus F."/>
            <person name="Mayer C."/>
            <person name="Miller J."/>
            <person name="Monier A."/>
            <person name="Salamov A."/>
            <person name="Young J."/>
            <person name="Aguilar M."/>
            <person name="Claverie J.M."/>
            <person name="Frickenhaus S."/>
            <person name="Gonzalez K."/>
            <person name="Herman E.K."/>
            <person name="Lin Y.C."/>
            <person name="Napier J."/>
            <person name="Ogata H."/>
            <person name="Sarno A.F."/>
            <person name="Shmutz J."/>
            <person name="Schroeder D."/>
            <person name="de Vargas C."/>
            <person name="Verret F."/>
            <person name="von Dassow P."/>
            <person name="Valentin K."/>
            <person name="Van de Peer Y."/>
            <person name="Wheeler G."/>
            <person name="Dacks J.B."/>
            <person name="Delwiche C.F."/>
            <person name="Dyhrman S.T."/>
            <person name="Glockner G."/>
            <person name="John U."/>
            <person name="Richards T."/>
            <person name="Worden A.Z."/>
            <person name="Zhang X."/>
            <person name="Grigoriev I.V."/>
            <person name="Allen A.E."/>
            <person name="Bidle K."/>
            <person name="Borodovsky M."/>
            <person name="Bowler C."/>
            <person name="Brownlee C."/>
            <person name="Cock J.M."/>
            <person name="Elias M."/>
            <person name="Gladyshev V.N."/>
            <person name="Groth M."/>
            <person name="Guda C."/>
            <person name="Hadaegh A."/>
            <person name="Iglesias-Rodriguez M.D."/>
            <person name="Jenkins J."/>
            <person name="Jones B.M."/>
            <person name="Lawson T."/>
            <person name="Leese F."/>
            <person name="Lindquist E."/>
            <person name="Lobanov A."/>
            <person name="Lomsadze A."/>
            <person name="Malik S.B."/>
            <person name="Marsh M.E."/>
            <person name="Mackinder L."/>
            <person name="Mock T."/>
            <person name="Mueller-Roeber B."/>
            <person name="Pagarete A."/>
            <person name="Parker M."/>
            <person name="Probert I."/>
            <person name="Quesneville H."/>
            <person name="Raines C."/>
            <person name="Rensing S.A."/>
            <person name="Riano-Pachon D.M."/>
            <person name="Richier S."/>
            <person name="Rokitta S."/>
            <person name="Shiraiwa Y."/>
            <person name="Soanes D.M."/>
            <person name="van der Giezen M."/>
            <person name="Wahlund T.M."/>
            <person name="Williams B."/>
            <person name="Wilson W."/>
            <person name="Wolfe G."/>
            <person name="Wurch L.L."/>
        </authorList>
    </citation>
    <scope>NUCLEOTIDE SEQUENCE</scope>
</reference>
<reference evidence="1" key="2">
    <citation type="submission" date="2024-10" db="UniProtKB">
        <authorList>
            <consortium name="EnsemblProtists"/>
        </authorList>
    </citation>
    <scope>IDENTIFICATION</scope>
</reference>
<dbReference type="HOGENOM" id="CLU_981531_0_0_1"/>
<dbReference type="KEGG" id="ehx:EMIHUDRAFT_447678"/>
<keyword evidence="2" id="KW-1185">Reference proteome</keyword>